<evidence type="ECO:0000313" key="1">
    <source>
        <dbReference type="Proteomes" id="UP000095286"/>
    </source>
</evidence>
<accession>A0AC35TWK4</accession>
<proteinExistence type="predicted"/>
<organism evidence="1 2">
    <name type="scientific">Rhabditophanes sp. KR3021</name>
    <dbReference type="NCBI Taxonomy" id="114890"/>
    <lineage>
        <taxon>Eukaryota</taxon>
        <taxon>Metazoa</taxon>
        <taxon>Ecdysozoa</taxon>
        <taxon>Nematoda</taxon>
        <taxon>Chromadorea</taxon>
        <taxon>Rhabditida</taxon>
        <taxon>Tylenchina</taxon>
        <taxon>Panagrolaimomorpha</taxon>
        <taxon>Strongyloidoidea</taxon>
        <taxon>Alloionematidae</taxon>
        <taxon>Rhabditophanes</taxon>
    </lineage>
</organism>
<dbReference type="WBParaSite" id="RSKR_0000509350.1">
    <property type="protein sequence ID" value="RSKR_0000509350.1"/>
    <property type="gene ID" value="RSKR_0000509350"/>
</dbReference>
<reference evidence="2" key="1">
    <citation type="submission" date="2016-11" db="UniProtKB">
        <authorList>
            <consortium name="WormBaseParasite"/>
        </authorList>
    </citation>
    <scope>IDENTIFICATION</scope>
    <source>
        <strain evidence="2">KR3021</strain>
    </source>
</reference>
<sequence>MRKTILLVLLFVSPTLSSNNPSSTLKCLKKASYGSCKVFIRCCNFICQEQVSVAAIGSSFLSQPGLAFSRIHRTRQSSLSKLDWIAGVFLLFIIDMLFLSLSL</sequence>
<evidence type="ECO:0000313" key="2">
    <source>
        <dbReference type="WBParaSite" id="RSKR_0000509350.1"/>
    </source>
</evidence>
<name>A0AC35TWK4_9BILA</name>
<protein>
    <submittedName>
        <fullName evidence="2">Secreted protein</fullName>
    </submittedName>
</protein>
<dbReference type="Proteomes" id="UP000095286">
    <property type="component" value="Unplaced"/>
</dbReference>